<keyword evidence="1" id="KW-0472">Membrane</keyword>
<comment type="caution">
    <text evidence="2">The sequence shown here is derived from an EMBL/GenBank/DDBJ whole genome shotgun (WGS) entry which is preliminary data.</text>
</comment>
<dbReference type="EMBL" id="JBHZOL010000044">
    <property type="protein sequence ID" value="MFE4105936.1"/>
    <property type="molecule type" value="Genomic_DNA"/>
</dbReference>
<accession>A0ABW6ICN5</accession>
<reference evidence="2 3" key="1">
    <citation type="submission" date="2024-10" db="EMBL/GenBank/DDBJ databases">
        <authorList>
            <person name="Ratan Roy A."/>
            <person name="Morales Sandoval P.H."/>
            <person name="De Los Santos Villalobos S."/>
            <person name="Chakraborty S."/>
            <person name="Mukherjee J."/>
        </authorList>
    </citation>
    <scope>NUCLEOTIDE SEQUENCE [LARGE SCALE GENOMIC DNA]</scope>
    <source>
        <strain evidence="2 3">S1</strain>
    </source>
</reference>
<evidence type="ECO:0000313" key="3">
    <source>
        <dbReference type="Proteomes" id="UP001600165"/>
    </source>
</evidence>
<feature type="transmembrane region" description="Helical" evidence="1">
    <location>
        <begin position="54"/>
        <end position="75"/>
    </location>
</feature>
<keyword evidence="1" id="KW-0812">Transmembrane</keyword>
<name>A0ABW6ICN5_9CYAN</name>
<keyword evidence="3" id="KW-1185">Reference proteome</keyword>
<feature type="transmembrane region" description="Helical" evidence="1">
    <location>
        <begin position="21"/>
        <end position="42"/>
    </location>
</feature>
<dbReference type="RefSeq" id="WP_377963205.1">
    <property type="nucleotide sequence ID" value="NZ_JBHZOL010000044.1"/>
</dbReference>
<gene>
    <name evidence="2" type="ORF">ACFVKH_06595</name>
</gene>
<dbReference type="Proteomes" id="UP001600165">
    <property type="component" value="Unassembled WGS sequence"/>
</dbReference>
<evidence type="ECO:0000256" key="1">
    <source>
        <dbReference type="SAM" id="Phobius"/>
    </source>
</evidence>
<keyword evidence="1" id="KW-1133">Transmembrane helix</keyword>
<proteinExistence type="predicted"/>
<sequence length="303" mass="35500">MSIQLPSTLNSRQNQRWLTTLFMPAILFWVGGLVAFIDRFGFDTLVALLNKQSVIAQIIILFATFLTILASAFFVQSFDSKVLYFLQGYWPNYLQPLHRTLVRRHKKRRYEIEHAFQVLARRSMEGNLSPIERTFFVQIDTKLQKSPPVQDLMPTQLGNIMKSAEHRIVSKYGLDASICLPRLWLILPETVRQTFQETRFNLNDIARVWLWGILFNVWVMFSAWPLIIGFLVTLFSYSHLLEVAGEFGSLLESLFDVYRIDLYKHIRWPLPRNPEEERKLGSALTQYFWRGVASSHPDFNYES</sequence>
<evidence type="ECO:0000313" key="2">
    <source>
        <dbReference type="EMBL" id="MFE4105936.1"/>
    </source>
</evidence>
<protein>
    <submittedName>
        <fullName evidence="2">Uncharacterized protein</fullName>
    </submittedName>
</protein>
<feature type="transmembrane region" description="Helical" evidence="1">
    <location>
        <begin position="208"/>
        <end position="237"/>
    </location>
</feature>
<organism evidence="2 3">
    <name type="scientific">Almyronema epifaneia S1</name>
    <dbReference type="NCBI Taxonomy" id="2991925"/>
    <lineage>
        <taxon>Bacteria</taxon>
        <taxon>Bacillati</taxon>
        <taxon>Cyanobacteriota</taxon>
        <taxon>Cyanophyceae</taxon>
        <taxon>Nodosilineales</taxon>
        <taxon>Nodosilineaceae</taxon>
        <taxon>Almyronema</taxon>
        <taxon>Almyronema epifaneia</taxon>
    </lineage>
</organism>